<dbReference type="PANTHER" id="PTHR23196:SF1">
    <property type="entry name" value="PAX-INTERACTING PROTEIN 1"/>
    <property type="match status" value="1"/>
</dbReference>
<feature type="compositionally biased region" description="Basic residues" evidence="4">
    <location>
        <begin position="74"/>
        <end position="86"/>
    </location>
</feature>
<comment type="subcellular location">
    <subcellularLocation>
        <location evidence="1">Nucleus</location>
    </subcellularLocation>
</comment>
<dbReference type="OMA" id="LANECGA"/>
<comment type="caution">
    <text evidence="6">The sequence shown here is derived from an EMBL/GenBank/DDBJ whole genome shotgun (WGS) entry which is preliminary data.</text>
</comment>
<protein>
    <recommendedName>
        <fullName evidence="5">BRCT domain-containing protein</fullName>
    </recommendedName>
</protein>
<name>A0A1C7MP39_GRIFR</name>
<dbReference type="Proteomes" id="UP000092993">
    <property type="component" value="Unassembled WGS sequence"/>
</dbReference>
<keyword evidence="2" id="KW-0227">DNA damage</keyword>
<evidence type="ECO:0000313" key="6">
    <source>
        <dbReference type="EMBL" id="OBZ78655.1"/>
    </source>
</evidence>
<feature type="compositionally biased region" description="Polar residues" evidence="4">
    <location>
        <begin position="168"/>
        <end position="182"/>
    </location>
</feature>
<dbReference type="CDD" id="cd17743">
    <property type="entry name" value="BRCT_BRC1_like_rpt5"/>
    <property type="match status" value="1"/>
</dbReference>
<dbReference type="Gene3D" id="3.40.50.10190">
    <property type="entry name" value="BRCT domain"/>
    <property type="match status" value="1"/>
</dbReference>
<sequence length="485" mass="53153">MYAGRIAKQKTSGRVIAREEEEESESDHEHDADPSSKTKSRKPHPTLDHDADVEMDDQSRGGDPSEVIGSPSARKGKAVPKPKKRIGPSDTEEDGDVEQMLRPHRKANGRLSHSTIEPSSSPHAPVSPTKSTHTPKRRVSVNSRDSTSSNKLARTRSIRAEAAEEPSVSPTKRVQLTTSSKRQVADKSGLSESTLPHKASRIPVHAADATSDQAPSSSARLTRTPSKRSAATKATQKLHGEIMPDVMNFQRELKNGTVRATWETGQTPAASKSKTGETGGEEGKTKANKRRSTGGDESSAFNEDEPDKKRRRTIFTTKAKGHPNNDRRGSLKGKLNEESSEDEANETAKGRKSRNTVKIDTEGVAMKTSSTRTSPKTIRILTTQINLSDDVARALTRMGAKMTSKPAECTHLIAPNLVRTEKFLCAMPVAPFIVTEKWAVTSAAARQFLPEADYVLADPENERNLDLSLQMRFTERRQTAKFLPE</sequence>
<feature type="compositionally biased region" description="Basic and acidic residues" evidence="4">
    <location>
        <begin position="45"/>
        <end position="60"/>
    </location>
</feature>
<keyword evidence="3" id="KW-0539">Nucleus</keyword>
<dbReference type="GO" id="GO:0006974">
    <property type="term" value="P:DNA damage response"/>
    <property type="evidence" value="ECO:0007669"/>
    <property type="project" value="UniProtKB-KW"/>
</dbReference>
<keyword evidence="7" id="KW-1185">Reference proteome</keyword>
<evidence type="ECO:0000256" key="1">
    <source>
        <dbReference type="ARBA" id="ARBA00004123"/>
    </source>
</evidence>
<proteinExistence type="predicted"/>
<dbReference type="PANTHER" id="PTHR23196">
    <property type="entry name" value="PAX TRANSCRIPTION ACTIVATION DOMAIN INTERACTING PROTEIN"/>
    <property type="match status" value="1"/>
</dbReference>
<feature type="compositionally biased region" description="Polar residues" evidence="4">
    <location>
        <begin position="140"/>
        <end position="152"/>
    </location>
</feature>
<feature type="domain" description="BRCT" evidence="5">
    <location>
        <begin position="389"/>
        <end position="456"/>
    </location>
</feature>
<reference evidence="6 7" key="1">
    <citation type="submission" date="2016-03" db="EMBL/GenBank/DDBJ databases">
        <title>Whole genome sequencing of Grifola frondosa 9006-11.</title>
        <authorList>
            <person name="Min B."/>
            <person name="Park H."/>
            <person name="Kim J.-G."/>
            <person name="Cho H."/>
            <person name="Oh Y.-L."/>
            <person name="Kong W.-S."/>
            <person name="Choi I.-G."/>
        </authorList>
    </citation>
    <scope>NUCLEOTIDE SEQUENCE [LARGE SCALE GENOMIC DNA]</scope>
    <source>
        <strain evidence="6 7">9006-11</strain>
    </source>
</reference>
<dbReference type="OrthoDB" id="342264at2759"/>
<dbReference type="InterPro" id="IPR051579">
    <property type="entry name" value="DDR_Transcriptional_Reg"/>
</dbReference>
<feature type="compositionally biased region" description="Polar residues" evidence="4">
    <location>
        <begin position="111"/>
        <end position="132"/>
    </location>
</feature>
<evidence type="ECO:0000256" key="2">
    <source>
        <dbReference type="ARBA" id="ARBA00022763"/>
    </source>
</evidence>
<feature type="compositionally biased region" description="Basic and acidic residues" evidence="4">
    <location>
        <begin position="27"/>
        <end position="36"/>
    </location>
</feature>
<feature type="compositionally biased region" description="Polar residues" evidence="4">
    <location>
        <begin position="210"/>
        <end position="235"/>
    </location>
</feature>
<feature type="region of interest" description="Disordered" evidence="4">
    <location>
        <begin position="1"/>
        <end position="245"/>
    </location>
</feature>
<organism evidence="6 7">
    <name type="scientific">Grifola frondosa</name>
    <name type="common">Maitake</name>
    <name type="synonym">Polyporus frondosus</name>
    <dbReference type="NCBI Taxonomy" id="5627"/>
    <lineage>
        <taxon>Eukaryota</taxon>
        <taxon>Fungi</taxon>
        <taxon>Dikarya</taxon>
        <taxon>Basidiomycota</taxon>
        <taxon>Agaricomycotina</taxon>
        <taxon>Agaricomycetes</taxon>
        <taxon>Polyporales</taxon>
        <taxon>Grifolaceae</taxon>
        <taxon>Grifola</taxon>
    </lineage>
</organism>
<evidence type="ECO:0000256" key="3">
    <source>
        <dbReference type="ARBA" id="ARBA00023242"/>
    </source>
</evidence>
<evidence type="ECO:0000256" key="4">
    <source>
        <dbReference type="SAM" id="MobiDB-lite"/>
    </source>
</evidence>
<dbReference type="AlphaFoldDB" id="A0A1C7MP39"/>
<feature type="compositionally biased region" description="Polar residues" evidence="4">
    <location>
        <begin position="263"/>
        <end position="273"/>
    </location>
</feature>
<evidence type="ECO:0000313" key="7">
    <source>
        <dbReference type="Proteomes" id="UP000092993"/>
    </source>
</evidence>
<evidence type="ECO:0000259" key="5">
    <source>
        <dbReference type="PROSITE" id="PS50172"/>
    </source>
</evidence>
<feature type="region of interest" description="Disordered" evidence="4">
    <location>
        <begin position="257"/>
        <end position="356"/>
    </location>
</feature>
<dbReference type="GO" id="GO:0005634">
    <property type="term" value="C:nucleus"/>
    <property type="evidence" value="ECO:0007669"/>
    <property type="project" value="UniProtKB-SubCell"/>
</dbReference>
<dbReference type="Pfam" id="PF16770">
    <property type="entry name" value="RTT107_BRCT_5"/>
    <property type="match status" value="1"/>
</dbReference>
<dbReference type="InterPro" id="IPR036420">
    <property type="entry name" value="BRCT_dom_sf"/>
</dbReference>
<dbReference type="EMBL" id="LUGG01000001">
    <property type="protein sequence ID" value="OBZ78655.1"/>
    <property type="molecule type" value="Genomic_DNA"/>
</dbReference>
<accession>A0A1C7MP39</accession>
<dbReference type="InterPro" id="IPR001357">
    <property type="entry name" value="BRCT_dom"/>
</dbReference>
<dbReference type="PROSITE" id="PS50172">
    <property type="entry name" value="BRCT"/>
    <property type="match status" value="1"/>
</dbReference>
<feature type="compositionally biased region" description="Basic and acidic residues" evidence="4">
    <location>
        <begin position="323"/>
        <end position="337"/>
    </location>
</feature>
<dbReference type="STRING" id="5627.A0A1C7MP39"/>
<dbReference type="SUPFAM" id="SSF52113">
    <property type="entry name" value="BRCT domain"/>
    <property type="match status" value="1"/>
</dbReference>
<gene>
    <name evidence="6" type="ORF">A0H81_00009</name>
</gene>